<comment type="caution">
    <text evidence="2">The sequence shown here is derived from an EMBL/GenBank/DDBJ whole genome shotgun (WGS) entry which is preliminary data.</text>
</comment>
<dbReference type="Gene3D" id="3.40.50.1820">
    <property type="entry name" value="alpha/beta hydrolase"/>
    <property type="match status" value="1"/>
</dbReference>
<accession>A0A3N1LLA2</accession>
<dbReference type="SUPFAM" id="SSF53474">
    <property type="entry name" value="alpha/beta-Hydrolases"/>
    <property type="match status" value="1"/>
</dbReference>
<dbReference type="InterPro" id="IPR009656">
    <property type="entry name" value="PHB_depo_C"/>
</dbReference>
<protein>
    <submittedName>
        <fullName evidence="2">Poly(3-hydroxybutyrate) depolymerase</fullName>
    </submittedName>
</protein>
<dbReference type="PIRSF" id="PIRSF020818">
    <property type="entry name" value="PHB_depoly_PhaZ"/>
    <property type="match status" value="1"/>
</dbReference>
<dbReference type="InterPro" id="IPR029058">
    <property type="entry name" value="AB_hydrolase_fold"/>
</dbReference>
<evidence type="ECO:0000313" key="3">
    <source>
        <dbReference type="Proteomes" id="UP000278222"/>
    </source>
</evidence>
<reference evidence="2 3" key="1">
    <citation type="submission" date="2018-11" db="EMBL/GenBank/DDBJ databases">
        <title>Genomic Encyclopedia of Type Strains, Phase IV (KMG-IV): sequencing the most valuable type-strain genomes for metagenomic binning, comparative biology and taxonomic classification.</title>
        <authorList>
            <person name="Goeker M."/>
        </authorList>
    </citation>
    <scope>NUCLEOTIDE SEQUENCE [LARGE SCALE GENOMIC DNA]</scope>
    <source>
        <strain evidence="2 3">DSM 5900</strain>
    </source>
</reference>
<evidence type="ECO:0000259" key="1">
    <source>
        <dbReference type="Pfam" id="PF06850"/>
    </source>
</evidence>
<dbReference type="InterPro" id="IPR051321">
    <property type="entry name" value="PHA/PHB_synthase"/>
</dbReference>
<sequence length="406" mass="45541">MLYHAYETAHMMALPFRMAADAMQVSLQYPWAPHSGTKLARTMAAQCELFSRLTRRYDKPAFGIEAVQTAAGEAVVTERVADAKPFCRLLHFEKSTGPMGPRVLLVAPVSGHHATLLRGTVRDLLPDHDVYITDWIDARNVPAFQGAFDFEDYVTYILQMLRQLGGETHVIAVCQPTVPVLAAVSMLALADDRDQPRSMVLMGGPIDTRENPTGVNQLAKTRPLSWFENNVITTVPAPYPAMGRRVYPGFLQLTGFMSMNLDRHVGAHLELFRNLVKGDGDSAEAHRRFYDEYFAVMDLSAEFYLQTIELVFQEHALPKGEMFWHGHLVEPAAITRTAMMTVEGEQDDISAPGQTAAAHRLTTSLAADKQTHHLQPHVGHYGVFNGRRWRTETLPKVRAFIRQHDH</sequence>
<proteinExistence type="predicted"/>
<name>A0A3N1LLA2_9PROT</name>
<dbReference type="OrthoDB" id="9774318at2"/>
<evidence type="ECO:0000313" key="2">
    <source>
        <dbReference type="EMBL" id="ROP91206.1"/>
    </source>
</evidence>
<dbReference type="PANTHER" id="PTHR36837">
    <property type="entry name" value="POLY(3-HYDROXYALKANOATE) POLYMERASE SUBUNIT PHAC"/>
    <property type="match status" value="1"/>
</dbReference>
<dbReference type="Pfam" id="PF06850">
    <property type="entry name" value="PHB_depo_C"/>
    <property type="match status" value="1"/>
</dbReference>
<dbReference type="InterPro" id="IPR010915">
    <property type="entry name" value="PHB_depoly_PhaZ"/>
</dbReference>
<dbReference type="PANTHER" id="PTHR36837:SF4">
    <property type="entry name" value="BLR0908 PROTEIN"/>
    <property type="match status" value="1"/>
</dbReference>
<dbReference type="RefSeq" id="WP_123690898.1">
    <property type="nucleotide sequence ID" value="NZ_AP019700.1"/>
</dbReference>
<gene>
    <name evidence="2" type="ORF">EDC65_3069</name>
</gene>
<keyword evidence="3" id="KW-1185">Reference proteome</keyword>
<dbReference type="Proteomes" id="UP000278222">
    <property type="component" value="Unassembled WGS sequence"/>
</dbReference>
<dbReference type="EMBL" id="RJKX01000014">
    <property type="protein sequence ID" value="ROP91206.1"/>
    <property type="molecule type" value="Genomic_DNA"/>
</dbReference>
<dbReference type="AlphaFoldDB" id="A0A3N1LLA2"/>
<feature type="domain" description="PHB de-polymerase C-terminal" evidence="1">
    <location>
        <begin position="203"/>
        <end position="404"/>
    </location>
</feature>
<dbReference type="NCBIfam" id="TIGR01849">
    <property type="entry name" value="PHB_depoly_PhaZ"/>
    <property type="match status" value="1"/>
</dbReference>
<organism evidence="2 3">
    <name type="scientific">Stella humosa</name>
    <dbReference type="NCBI Taxonomy" id="94"/>
    <lineage>
        <taxon>Bacteria</taxon>
        <taxon>Pseudomonadati</taxon>
        <taxon>Pseudomonadota</taxon>
        <taxon>Alphaproteobacteria</taxon>
        <taxon>Rhodospirillales</taxon>
        <taxon>Stellaceae</taxon>
        <taxon>Stella</taxon>
    </lineage>
</organism>